<evidence type="ECO:0000259" key="6">
    <source>
        <dbReference type="PROSITE" id="PS51385"/>
    </source>
</evidence>
<feature type="region of interest" description="Disordered" evidence="5">
    <location>
        <begin position="361"/>
        <end position="486"/>
    </location>
</feature>
<accession>A0A423X8Z4</accession>
<keyword evidence="9" id="KW-1185">Reference proteome</keyword>
<evidence type="ECO:0000259" key="7">
    <source>
        <dbReference type="PROSITE" id="PS51512"/>
    </source>
</evidence>
<dbReference type="InterPro" id="IPR019050">
    <property type="entry name" value="FDF_dom"/>
</dbReference>
<dbReference type="GO" id="GO:0031087">
    <property type="term" value="P:deadenylation-independent decapping of nuclear-transcribed mRNA"/>
    <property type="evidence" value="ECO:0007669"/>
    <property type="project" value="TreeGrafter"/>
</dbReference>
<dbReference type="GO" id="GO:0033962">
    <property type="term" value="P:P-body assembly"/>
    <property type="evidence" value="ECO:0007669"/>
    <property type="project" value="TreeGrafter"/>
</dbReference>
<feature type="domain" description="DFDF" evidence="7">
    <location>
        <begin position="332"/>
        <end position="368"/>
    </location>
</feature>
<evidence type="ECO:0000256" key="5">
    <source>
        <dbReference type="SAM" id="MobiDB-lite"/>
    </source>
</evidence>
<evidence type="ECO:0000313" key="8">
    <source>
        <dbReference type="EMBL" id="ROW12514.1"/>
    </source>
</evidence>
<comment type="similarity">
    <text evidence="2">Belongs to the EDC3 family.</text>
</comment>
<proteinExistence type="inferred from homology"/>
<feature type="domain" description="YjeF N-terminal" evidence="6">
    <location>
        <begin position="523"/>
        <end position="796"/>
    </location>
</feature>
<keyword evidence="4" id="KW-0963">Cytoplasm</keyword>
<feature type="compositionally biased region" description="Basic and acidic residues" evidence="5">
    <location>
        <begin position="361"/>
        <end position="375"/>
    </location>
</feature>
<dbReference type="InterPro" id="IPR025762">
    <property type="entry name" value="DFDF"/>
</dbReference>
<evidence type="ECO:0000313" key="9">
    <source>
        <dbReference type="Proteomes" id="UP000283895"/>
    </source>
</evidence>
<evidence type="ECO:0000256" key="2">
    <source>
        <dbReference type="ARBA" id="ARBA00006610"/>
    </source>
</evidence>
<dbReference type="GO" id="GO:0000932">
    <property type="term" value="C:P-body"/>
    <property type="evidence" value="ECO:0007669"/>
    <property type="project" value="UniProtKB-SubCell"/>
</dbReference>
<dbReference type="PANTHER" id="PTHR13612">
    <property type="entry name" value="ENHANCER OF MRNA-DECAPPING PROTEIN 3"/>
    <property type="match status" value="1"/>
</dbReference>
<feature type="compositionally biased region" description="Polar residues" evidence="5">
    <location>
        <begin position="450"/>
        <end position="460"/>
    </location>
</feature>
<dbReference type="Proteomes" id="UP000283895">
    <property type="component" value="Unassembled WGS sequence"/>
</dbReference>
<dbReference type="GO" id="GO:0003729">
    <property type="term" value="F:mRNA binding"/>
    <property type="evidence" value="ECO:0007669"/>
    <property type="project" value="TreeGrafter"/>
</dbReference>
<feature type="compositionally biased region" description="Basic and acidic residues" evidence="5">
    <location>
        <begin position="431"/>
        <end position="449"/>
    </location>
</feature>
<comment type="caution">
    <text evidence="8">The sequence shown here is derived from an EMBL/GenBank/DDBJ whole genome shotgun (WGS) entry which is preliminary data.</text>
</comment>
<gene>
    <name evidence="8" type="ORF">VMCG_00523</name>
</gene>
<dbReference type="STRING" id="356882.A0A423X8Z4"/>
<evidence type="ECO:0000256" key="3">
    <source>
        <dbReference type="ARBA" id="ARBA00015797"/>
    </source>
</evidence>
<reference evidence="8 9" key="1">
    <citation type="submission" date="2015-09" db="EMBL/GenBank/DDBJ databases">
        <title>Host preference determinants of Valsa canker pathogens revealed by comparative genomics.</title>
        <authorList>
            <person name="Yin Z."/>
            <person name="Huang L."/>
        </authorList>
    </citation>
    <scope>NUCLEOTIDE SEQUENCE [LARGE SCALE GENOMIC DNA]</scope>
    <source>
        <strain evidence="8 9">03-1</strain>
    </source>
</reference>
<name>A0A423X8Z4_9PEZI</name>
<feature type="compositionally biased region" description="Polar residues" evidence="5">
    <location>
        <begin position="201"/>
        <end position="211"/>
    </location>
</feature>
<feature type="compositionally biased region" description="Basic residues" evidence="5">
    <location>
        <begin position="262"/>
        <end position="271"/>
    </location>
</feature>
<comment type="subcellular location">
    <subcellularLocation>
        <location evidence="1">Cytoplasm</location>
        <location evidence="1">P-body</location>
    </subcellularLocation>
</comment>
<dbReference type="Gene3D" id="3.40.50.10260">
    <property type="entry name" value="YjeF N-terminal domain"/>
    <property type="match status" value="1"/>
</dbReference>
<dbReference type="OrthoDB" id="10030313at2759"/>
<dbReference type="InterPro" id="IPR036652">
    <property type="entry name" value="YjeF_N_dom_sf"/>
</dbReference>
<protein>
    <recommendedName>
        <fullName evidence="3">Enhancer of mRNA-decapping protein 3</fullName>
    </recommendedName>
</protein>
<dbReference type="Pfam" id="PF09532">
    <property type="entry name" value="FDF"/>
    <property type="match status" value="1"/>
</dbReference>
<dbReference type="Pfam" id="PF03853">
    <property type="entry name" value="YjeF_N"/>
    <property type="match status" value="1"/>
</dbReference>
<evidence type="ECO:0000256" key="4">
    <source>
        <dbReference type="ARBA" id="ARBA00022490"/>
    </source>
</evidence>
<organism evidence="8 9">
    <name type="scientific">Cytospora schulzeri</name>
    <dbReference type="NCBI Taxonomy" id="448051"/>
    <lineage>
        <taxon>Eukaryota</taxon>
        <taxon>Fungi</taxon>
        <taxon>Dikarya</taxon>
        <taxon>Ascomycota</taxon>
        <taxon>Pezizomycotina</taxon>
        <taxon>Sordariomycetes</taxon>
        <taxon>Sordariomycetidae</taxon>
        <taxon>Diaporthales</taxon>
        <taxon>Cytosporaceae</taxon>
        <taxon>Cytospora</taxon>
    </lineage>
</organism>
<dbReference type="AlphaFoldDB" id="A0A423X8Z4"/>
<dbReference type="SUPFAM" id="SSF64153">
    <property type="entry name" value="YjeF N-terminal domain-like"/>
    <property type="match status" value="1"/>
</dbReference>
<dbReference type="PROSITE" id="PS51512">
    <property type="entry name" value="DFDF"/>
    <property type="match status" value="1"/>
</dbReference>
<feature type="region of interest" description="Disordered" evidence="5">
    <location>
        <begin position="251"/>
        <end position="302"/>
    </location>
</feature>
<dbReference type="PROSITE" id="PS51385">
    <property type="entry name" value="YJEF_N"/>
    <property type="match status" value="1"/>
</dbReference>
<dbReference type="PANTHER" id="PTHR13612:SF0">
    <property type="entry name" value="ENHANCER OF MRNA-DECAPPING PROTEIN 3"/>
    <property type="match status" value="1"/>
</dbReference>
<evidence type="ECO:0000256" key="1">
    <source>
        <dbReference type="ARBA" id="ARBA00004201"/>
    </source>
</evidence>
<sequence length="827" mass="89924">MTSTNPQTWVGWTVLMRLKNPPVALTGKIERLVPGENVTLVNVWIENKEWRGRLVIASNDIADLQLQENSGPPAVQQPTPPVAPAQRLPTGYAYQNQASPVTPVAPNQNPYAYRGAQQHAEPLIPAVQGLFQSAAQSFPAAPQPPKSSFVDPAIVSMGKPPVRASPQTVPLVNDSSQTVVQPFPSVASRPISKSSERAQHSPATMTTIGDSSRQETPKGTLIGAMEGLNVRAELADDTVEVVAPAEEELMAEVQENQPGMPKKMRRRNRKKNAQDGAPEDDVASVARSSRQGKKAKGWRETPMLEDTASFQPYKALRRTKGNQTANDNGWASEDVTDVQEMPEFDFEGSLKKFDKRTLFNEMREKDQIDDAERLVSHNRRPKPGTAGGKNLHYTENVLEVPSTASKPDKAPPDDYWKSEADDGVLNGSERLSGRELGSRQGSRRGESKTSSKPRSQSRKASATAVGQAPSRVNSGASVRDATKGRRMARNVDVHKQAHTAASSAGLYAAHPDRRIEILSPLQMLNLENIAQNDLGLTEDMMTENAGRGIAEVALHTLTDPAIKVRLSAADGDTLAPQPTVVILAGNNKSGYRSIAAGRHLRCKGVNVIICVVGIERGERDLSVDMTKQLRLFKSFGGKVCGKSELFEHVRQASIPVISMDAPRSVLPQAPPMAVTLIIDALLGHVTPFEDLRASEQATVYELIEWTNRNEAFVLAVDVPTGIDHTTGKPTIQDGHSLYIRPRYVVSVGAPKKGLFEAVSTGDVDDNATVTGHVSDDSVLDWSLFLVDIGLGAAVWKRAGTKIRRGIDFGNKWALQMKYRSEADKAED</sequence>
<dbReference type="EMBL" id="LKEA01000001">
    <property type="protein sequence ID" value="ROW12514.1"/>
    <property type="molecule type" value="Genomic_DNA"/>
</dbReference>
<feature type="compositionally biased region" description="Basic and acidic residues" evidence="5">
    <location>
        <begin position="406"/>
        <end position="420"/>
    </location>
</feature>
<dbReference type="SUPFAM" id="SSF81995">
    <property type="entry name" value="beta-sandwich domain of Sec23/24"/>
    <property type="match status" value="1"/>
</dbReference>
<dbReference type="SMART" id="SM01199">
    <property type="entry name" value="FDF"/>
    <property type="match status" value="1"/>
</dbReference>
<dbReference type="InterPro" id="IPR004443">
    <property type="entry name" value="YjeF_N_dom"/>
</dbReference>
<feature type="region of interest" description="Disordered" evidence="5">
    <location>
        <begin position="181"/>
        <end position="218"/>
    </location>
</feature>